<keyword evidence="4 12" id="KW-0328">Glycosyltransferase</keyword>
<dbReference type="InterPro" id="IPR055270">
    <property type="entry name" value="Glyco_tran_10_C"/>
</dbReference>
<reference evidence="14 15" key="1">
    <citation type="submission" date="2019-01" db="EMBL/GenBank/DDBJ databases">
        <title>A draft genome assembly of the solar-powered sea slug Elysia chlorotica.</title>
        <authorList>
            <person name="Cai H."/>
            <person name="Li Q."/>
            <person name="Fang X."/>
            <person name="Li J."/>
            <person name="Curtis N.E."/>
            <person name="Altenburger A."/>
            <person name="Shibata T."/>
            <person name="Feng M."/>
            <person name="Maeda T."/>
            <person name="Schwartz J.A."/>
            <person name="Shigenobu S."/>
            <person name="Lundholm N."/>
            <person name="Nishiyama T."/>
            <person name="Yang H."/>
            <person name="Hasebe M."/>
            <person name="Li S."/>
            <person name="Pierce S.K."/>
            <person name="Wang J."/>
        </authorList>
    </citation>
    <scope>NUCLEOTIDE SEQUENCE [LARGE SCALE GENOMIC DNA]</scope>
    <source>
        <strain evidence="14">EC2010</strain>
        <tissue evidence="14">Whole organism of an adult</tissue>
    </source>
</reference>
<name>A0A433SY36_ELYCH</name>
<keyword evidence="7" id="KW-0735">Signal-anchor</keyword>
<dbReference type="InterPro" id="IPR038577">
    <property type="entry name" value="GT10-like_C_sf"/>
</dbReference>
<comment type="similarity">
    <text evidence="3 12">Belongs to the glycosyltransferase 10 family.</text>
</comment>
<evidence type="ECO:0000256" key="12">
    <source>
        <dbReference type="RuleBase" id="RU003832"/>
    </source>
</evidence>
<comment type="caution">
    <text evidence="14">The sequence shown here is derived from an EMBL/GenBank/DDBJ whole genome shotgun (WGS) entry which is preliminary data.</text>
</comment>
<protein>
    <recommendedName>
        <fullName evidence="12">Fucosyltransferase</fullName>
        <ecNumber evidence="12">2.4.1.-</ecNumber>
    </recommendedName>
</protein>
<accession>A0A433SY36</accession>
<evidence type="ECO:0000256" key="7">
    <source>
        <dbReference type="ARBA" id="ARBA00022968"/>
    </source>
</evidence>
<dbReference type="UniPathway" id="UPA00378"/>
<dbReference type="GO" id="GO:0032580">
    <property type="term" value="C:Golgi cisterna membrane"/>
    <property type="evidence" value="ECO:0007669"/>
    <property type="project" value="UniProtKB-SubCell"/>
</dbReference>
<dbReference type="AlphaFoldDB" id="A0A433SY36"/>
<gene>
    <name evidence="14" type="ORF">EGW08_018066</name>
</gene>
<feature type="non-terminal residue" evidence="14">
    <location>
        <position position="1"/>
    </location>
</feature>
<dbReference type="GO" id="GO:0000139">
    <property type="term" value="C:Golgi membrane"/>
    <property type="evidence" value="ECO:0007669"/>
    <property type="project" value="UniProtKB-SubCell"/>
</dbReference>
<keyword evidence="11" id="KW-0325">Glycoprotein</keyword>
<sequence>LVILPVEIARGKTRSVAWFVSNCQTPSKRQNYVRELKKYIDVDVYGACGTPCAKTNGQCTKDLPVKYKFYLSFENSICTDYISEKLFKIYAPDMHVIPVTRGKTPYAKYFPENTFIDAADFSSPKQLAEHLKRLGSDLHRYSRMLEFKDQYRCFGGLGSMWCSLCEVLNTRSIGHKTYNMKSWFGYGQCVQPRDFG</sequence>
<comment type="subcellular location">
    <subcellularLocation>
        <location evidence="1">Golgi apparatus membrane</location>
        <topology evidence="1">Single-pass type II membrane protein</topology>
    </subcellularLocation>
    <subcellularLocation>
        <location evidence="12">Golgi apparatus</location>
        <location evidence="12">Golgi stack membrane</location>
        <topology evidence="12">Single-pass type II membrane protein</topology>
    </subcellularLocation>
</comment>
<evidence type="ECO:0000256" key="2">
    <source>
        <dbReference type="ARBA" id="ARBA00004922"/>
    </source>
</evidence>
<evidence type="ECO:0000256" key="5">
    <source>
        <dbReference type="ARBA" id="ARBA00022679"/>
    </source>
</evidence>
<evidence type="ECO:0000259" key="13">
    <source>
        <dbReference type="Pfam" id="PF00852"/>
    </source>
</evidence>
<keyword evidence="15" id="KW-1185">Reference proteome</keyword>
<evidence type="ECO:0000256" key="11">
    <source>
        <dbReference type="ARBA" id="ARBA00023180"/>
    </source>
</evidence>
<dbReference type="EC" id="2.4.1.-" evidence="12"/>
<evidence type="ECO:0000313" key="14">
    <source>
        <dbReference type="EMBL" id="RUS74177.1"/>
    </source>
</evidence>
<evidence type="ECO:0000256" key="9">
    <source>
        <dbReference type="ARBA" id="ARBA00023034"/>
    </source>
</evidence>
<dbReference type="OrthoDB" id="8057859at2759"/>
<dbReference type="GO" id="GO:0008417">
    <property type="term" value="F:fucosyltransferase activity"/>
    <property type="evidence" value="ECO:0007669"/>
    <property type="project" value="InterPro"/>
</dbReference>
<evidence type="ECO:0000256" key="6">
    <source>
        <dbReference type="ARBA" id="ARBA00022692"/>
    </source>
</evidence>
<dbReference type="EMBL" id="RQTK01000858">
    <property type="protein sequence ID" value="RUS74177.1"/>
    <property type="molecule type" value="Genomic_DNA"/>
</dbReference>
<evidence type="ECO:0000313" key="15">
    <source>
        <dbReference type="Proteomes" id="UP000271974"/>
    </source>
</evidence>
<keyword evidence="6 12" id="KW-0812">Transmembrane</keyword>
<dbReference type="Pfam" id="PF00852">
    <property type="entry name" value="Glyco_transf_10"/>
    <property type="match status" value="1"/>
</dbReference>
<evidence type="ECO:0000256" key="10">
    <source>
        <dbReference type="ARBA" id="ARBA00023136"/>
    </source>
</evidence>
<dbReference type="Proteomes" id="UP000271974">
    <property type="component" value="Unassembled WGS sequence"/>
</dbReference>
<comment type="pathway">
    <text evidence="2">Protein modification; protein glycosylation.</text>
</comment>
<keyword evidence="8" id="KW-1133">Transmembrane helix</keyword>
<proteinExistence type="inferred from homology"/>
<dbReference type="PANTHER" id="PTHR48438">
    <property type="entry name" value="ALPHA-(1,3)-FUCOSYLTRANSFERASE C-RELATED"/>
    <property type="match status" value="1"/>
</dbReference>
<evidence type="ECO:0000256" key="3">
    <source>
        <dbReference type="ARBA" id="ARBA00008919"/>
    </source>
</evidence>
<keyword evidence="5 12" id="KW-0808">Transferase</keyword>
<dbReference type="InterPro" id="IPR001503">
    <property type="entry name" value="Glyco_trans_10"/>
</dbReference>
<dbReference type="FunFam" id="3.40.50.11660:FF:000002">
    <property type="entry name" value="Alpha-(1,3)-fucosyltransferase"/>
    <property type="match status" value="1"/>
</dbReference>
<evidence type="ECO:0000256" key="4">
    <source>
        <dbReference type="ARBA" id="ARBA00022676"/>
    </source>
</evidence>
<organism evidence="14 15">
    <name type="scientific">Elysia chlorotica</name>
    <name type="common">Eastern emerald elysia</name>
    <name type="synonym">Sea slug</name>
    <dbReference type="NCBI Taxonomy" id="188477"/>
    <lineage>
        <taxon>Eukaryota</taxon>
        <taxon>Metazoa</taxon>
        <taxon>Spiralia</taxon>
        <taxon>Lophotrochozoa</taxon>
        <taxon>Mollusca</taxon>
        <taxon>Gastropoda</taxon>
        <taxon>Heterobranchia</taxon>
        <taxon>Euthyneura</taxon>
        <taxon>Panpulmonata</taxon>
        <taxon>Sacoglossa</taxon>
        <taxon>Placobranchoidea</taxon>
        <taxon>Plakobranchidae</taxon>
        <taxon>Elysia</taxon>
    </lineage>
</organism>
<keyword evidence="9 12" id="KW-0333">Golgi apparatus</keyword>
<feature type="domain" description="Fucosyltransferase C-terminal" evidence="13">
    <location>
        <begin position="11"/>
        <end position="179"/>
    </location>
</feature>
<dbReference type="PANTHER" id="PTHR48438:SF1">
    <property type="entry name" value="ALPHA-(1,3)-FUCOSYLTRANSFERASE C-RELATED"/>
    <property type="match status" value="1"/>
</dbReference>
<dbReference type="SUPFAM" id="SSF53756">
    <property type="entry name" value="UDP-Glycosyltransferase/glycogen phosphorylase"/>
    <property type="match status" value="1"/>
</dbReference>
<keyword evidence="10" id="KW-0472">Membrane</keyword>
<evidence type="ECO:0000256" key="8">
    <source>
        <dbReference type="ARBA" id="ARBA00022989"/>
    </source>
</evidence>
<evidence type="ECO:0000256" key="1">
    <source>
        <dbReference type="ARBA" id="ARBA00004323"/>
    </source>
</evidence>
<dbReference type="Gene3D" id="3.40.50.11660">
    <property type="entry name" value="Glycosyl transferase family 10, C-terminal domain"/>
    <property type="match status" value="1"/>
</dbReference>